<dbReference type="Pfam" id="PF07330">
    <property type="entry name" value="DUF1467"/>
    <property type="match status" value="1"/>
</dbReference>
<sequence length="90" mass="9958">MGPVSGIVLYVIIWFLCFFVALPMRLRTQGDSGSVVPGTHSGAPEVHHLKRKAIIVSVVALVIWAIVATIILSGWITMDDIDVFRPTRWD</sequence>
<feature type="transmembrane region" description="Helical" evidence="1">
    <location>
        <begin position="6"/>
        <end position="24"/>
    </location>
</feature>
<keyword evidence="1" id="KW-0812">Transmembrane</keyword>
<dbReference type="EMBL" id="BNCJ01000002">
    <property type="protein sequence ID" value="GHF40877.1"/>
    <property type="molecule type" value="Genomic_DNA"/>
</dbReference>
<dbReference type="Proteomes" id="UP000626220">
    <property type="component" value="Unassembled WGS sequence"/>
</dbReference>
<organism evidence="2 3">
    <name type="scientific">Seohaeicola zhoushanensis</name>
    <dbReference type="NCBI Taxonomy" id="1569283"/>
    <lineage>
        <taxon>Bacteria</taxon>
        <taxon>Pseudomonadati</taxon>
        <taxon>Pseudomonadota</taxon>
        <taxon>Alphaproteobacteria</taxon>
        <taxon>Rhodobacterales</taxon>
        <taxon>Roseobacteraceae</taxon>
        <taxon>Seohaeicola</taxon>
    </lineage>
</organism>
<evidence type="ECO:0000256" key="1">
    <source>
        <dbReference type="SAM" id="Phobius"/>
    </source>
</evidence>
<keyword evidence="1" id="KW-0472">Membrane</keyword>
<reference evidence="2" key="2">
    <citation type="submission" date="2020-09" db="EMBL/GenBank/DDBJ databases">
        <authorList>
            <person name="Sun Q."/>
            <person name="Kim S."/>
        </authorList>
    </citation>
    <scope>NUCLEOTIDE SEQUENCE</scope>
    <source>
        <strain evidence="2">KCTC 42650</strain>
    </source>
</reference>
<dbReference type="AlphaFoldDB" id="A0A8J3GVS9"/>
<evidence type="ECO:0000313" key="3">
    <source>
        <dbReference type="Proteomes" id="UP000626220"/>
    </source>
</evidence>
<evidence type="ECO:0000313" key="2">
    <source>
        <dbReference type="EMBL" id="GHF40877.1"/>
    </source>
</evidence>
<name>A0A8J3GVS9_9RHOB</name>
<gene>
    <name evidence="2" type="ORF">GCM10017056_10600</name>
</gene>
<accession>A0A8J3GVS9</accession>
<comment type="caution">
    <text evidence="2">The sequence shown here is derived from an EMBL/GenBank/DDBJ whole genome shotgun (WGS) entry which is preliminary data.</text>
</comment>
<feature type="transmembrane region" description="Helical" evidence="1">
    <location>
        <begin position="53"/>
        <end position="76"/>
    </location>
</feature>
<keyword evidence="3" id="KW-1185">Reference proteome</keyword>
<protein>
    <submittedName>
        <fullName evidence="2">Uncharacterized protein</fullName>
    </submittedName>
</protein>
<dbReference type="RefSeq" id="WP_189678999.1">
    <property type="nucleotide sequence ID" value="NZ_BNCJ01000002.1"/>
</dbReference>
<reference evidence="2" key="1">
    <citation type="journal article" date="2014" name="Int. J. Syst. Evol. Microbiol.">
        <title>Complete genome sequence of Corynebacterium casei LMG S-19264T (=DSM 44701T), isolated from a smear-ripened cheese.</title>
        <authorList>
            <consortium name="US DOE Joint Genome Institute (JGI-PGF)"/>
            <person name="Walter F."/>
            <person name="Albersmeier A."/>
            <person name="Kalinowski J."/>
            <person name="Ruckert C."/>
        </authorList>
    </citation>
    <scope>NUCLEOTIDE SEQUENCE</scope>
    <source>
        <strain evidence="2">KCTC 42650</strain>
    </source>
</reference>
<proteinExistence type="predicted"/>
<dbReference type="InterPro" id="IPR009935">
    <property type="entry name" value="DUF1467"/>
</dbReference>
<keyword evidence="1" id="KW-1133">Transmembrane helix</keyword>